<dbReference type="Proteomes" id="UP000001568">
    <property type="component" value="Chromosome 4"/>
</dbReference>
<feature type="domain" description="C3H1-type" evidence="6">
    <location>
        <begin position="668"/>
        <end position="695"/>
    </location>
</feature>
<dbReference type="KEGG" id="olu:OSTLU_31349"/>
<sequence length="705" mass="77406">MPAAESSDDEDDARADGARATPTAKKRRAAAAAAAEEDDEDAAFANTLSRGLQSGHDARVTTRVADREGQQRFQDALHAVANAFRACKRSGRTRDAEVANAVELVRDAHDRLPSEMRIPAESPYEKLMRYTRHLTQRVGVRDDMSKNLPESTVRAIEDAANALAESVPEAMNKSDGRNAITSLNALKLTLDRTRGAASSKAGSAWDDKATRCKDVAQALLNVTEADTKVTMHSQYLGGPMHALDAFASDQLTEMSHDEKTTDAQYLWRVLRAFSQALFEQHSVDSFIAKAIPSSLQKEARDFFKNRTSKDCALDTLVKRVKLFPALVIAAYGSMSSDKVTKIREVLSNPVEVALPTSIQFMKIHGHALAPSANDVLFVQRATTEQIARLNRAGIPFHASITRQEANAALEGAEQHIKWEEDNAPQSHALLQSLSSSPIPSLPVPPASSVFERLGEKVQVKKTKTQLKAETTKDFKHSKRCKICDHTVHAPTPTSLANVWAQHQTSKMHKAAVQAKKDAKNTPQQAPHPLASLAPVERAYAQMVDVPPPPTSMAKGENQGDVRIMKAQITQATEVPPPPPEGCARALGFQYKNAGVSHPLEKLWVPGEEGEVVSRSSTETHVGAMNNGARYGDVVGRQIQQRLQNVQHQQQSLKRKRIELFARKPDPPRRGPVYCKHFDRGNCWNGDACKFRHGRVPDSPCDSYDG</sequence>
<dbReference type="SMART" id="SM00356">
    <property type="entry name" value="ZnF_C3H1"/>
    <property type="match status" value="1"/>
</dbReference>
<proteinExistence type="predicted"/>
<dbReference type="InterPro" id="IPR000571">
    <property type="entry name" value="Znf_CCCH"/>
</dbReference>
<dbReference type="OMA" id="CWNGDAC"/>
<organism evidence="7 8">
    <name type="scientific">Ostreococcus lucimarinus (strain CCE9901)</name>
    <dbReference type="NCBI Taxonomy" id="436017"/>
    <lineage>
        <taxon>Eukaryota</taxon>
        <taxon>Viridiplantae</taxon>
        <taxon>Chlorophyta</taxon>
        <taxon>Mamiellophyceae</taxon>
        <taxon>Mamiellales</taxon>
        <taxon>Bathycoccaceae</taxon>
        <taxon>Ostreococcus</taxon>
    </lineage>
</organism>
<reference evidence="7 8" key="1">
    <citation type="journal article" date="2007" name="Proc. Natl. Acad. Sci. U.S.A.">
        <title>The tiny eukaryote Ostreococcus provides genomic insights into the paradox of plankton speciation.</title>
        <authorList>
            <person name="Palenik B."/>
            <person name="Grimwood J."/>
            <person name="Aerts A."/>
            <person name="Rouze P."/>
            <person name="Salamov A."/>
            <person name="Putnam N."/>
            <person name="Dupont C."/>
            <person name="Jorgensen R."/>
            <person name="Derelle E."/>
            <person name="Rombauts S."/>
            <person name="Zhou K."/>
            <person name="Otillar R."/>
            <person name="Merchant S.S."/>
            <person name="Podell S."/>
            <person name="Gaasterland T."/>
            <person name="Napoli C."/>
            <person name="Gendler K."/>
            <person name="Manuell A."/>
            <person name="Tai V."/>
            <person name="Vallon O."/>
            <person name="Piganeau G."/>
            <person name="Jancek S."/>
            <person name="Heijde M."/>
            <person name="Jabbari K."/>
            <person name="Bowler C."/>
            <person name="Lohr M."/>
            <person name="Robbens S."/>
            <person name="Werner G."/>
            <person name="Dubchak I."/>
            <person name="Pazour G.J."/>
            <person name="Ren Q."/>
            <person name="Paulsen I."/>
            <person name="Delwiche C."/>
            <person name="Schmutz J."/>
            <person name="Rokhsar D."/>
            <person name="Van de Peer Y."/>
            <person name="Moreau H."/>
            <person name="Grigoriev I.V."/>
        </authorList>
    </citation>
    <scope>NUCLEOTIDE SEQUENCE [LARGE SCALE GENOMIC DNA]</scope>
    <source>
        <strain evidence="7 8">CCE9901</strain>
    </source>
</reference>
<name>A4RWI6_OSTLU</name>
<dbReference type="PROSITE" id="PS50103">
    <property type="entry name" value="ZF_C3H1"/>
    <property type="match status" value="1"/>
</dbReference>
<evidence type="ECO:0000313" key="8">
    <source>
        <dbReference type="Proteomes" id="UP000001568"/>
    </source>
</evidence>
<keyword evidence="1 4" id="KW-0479">Metal-binding</keyword>
<evidence type="ECO:0000256" key="1">
    <source>
        <dbReference type="ARBA" id="ARBA00022723"/>
    </source>
</evidence>
<keyword evidence="3 4" id="KW-0862">Zinc</keyword>
<dbReference type="GeneID" id="5001536"/>
<evidence type="ECO:0000256" key="4">
    <source>
        <dbReference type="PROSITE-ProRule" id="PRU00723"/>
    </source>
</evidence>
<evidence type="ECO:0000256" key="2">
    <source>
        <dbReference type="ARBA" id="ARBA00022771"/>
    </source>
</evidence>
<dbReference type="EMBL" id="CP000584">
    <property type="protein sequence ID" value="ABO95878.1"/>
    <property type="molecule type" value="Genomic_DNA"/>
</dbReference>
<accession>A4RWI6</accession>
<evidence type="ECO:0000313" key="7">
    <source>
        <dbReference type="EMBL" id="ABO95878.1"/>
    </source>
</evidence>
<keyword evidence="2 4" id="KW-0863">Zinc-finger</keyword>
<evidence type="ECO:0000256" key="3">
    <source>
        <dbReference type="ARBA" id="ARBA00022833"/>
    </source>
</evidence>
<dbReference type="AlphaFoldDB" id="A4RWI6"/>
<evidence type="ECO:0000256" key="5">
    <source>
        <dbReference type="SAM" id="MobiDB-lite"/>
    </source>
</evidence>
<dbReference type="HOGENOM" id="CLU_391493_0_0_1"/>
<dbReference type="GO" id="GO:0008270">
    <property type="term" value="F:zinc ion binding"/>
    <property type="evidence" value="ECO:0007669"/>
    <property type="project" value="UniProtKB-KW"/>
</dbReference>
<dbReference type="RefSeq" id="XP_001417585.1">
    <property type="nucleotide sequence ID" value="XM_001417548.1"/>
</dbReference>
<dbReference type="InterPro" id="IPR036855">
    <property type="entry name" value="Znf_CCCH_sf"/>
</dbReference>
<gene>
    <name evidence="7" type="ORF">OSTLU_31349</name>
</gene>
<dbReference type="OrthoDB" id="411372at2759"/>
<feature type="region of interest" description="Disordered" evidence="5">
    <location>
        <begin position="1"/>
        <end position="41"/>
    </location>
</feature>
<keyword evidence="8" id="KW-1185">Reference proteome</keyword>
<evidence type="ECO:0000259" key="6">
    <source>
        <dbReference type="PROSITE" id="PS50103"/>
    </source>
</evidence>
<protein>
    <recommendedName>
        <fullName evidence="6">C3H1-type domain-containing protein</fullName>
    </recommendedName>
</protein>
<dbReference type="SUPFAM" id="SSF90229">
    <property type="entry name" value="CCCH zinc finger"/>
    <property type="match status" value="1"/>
</dbReference>
<feature type="compositionally biased region" description="Acidic residues" evidence="5">
    <location>
        <begin position="1"/>
        <end position="13"/>
    </location>
</feature>
<dbReference type="Gramene" id="ABO95878">
    <property type="protein sequence ID" value="ABO95878"/>
    <property type="gene ID" value="OSTLU_31349"/>
</dbReference>
<feature type="zinc finger region" description="C3H1-type" evidence="4">
    <location>
        <begin position="668"/>
        <end position="695"/>
    </location>
</feature>